<reference evidence="2" key="2">
    <citation type="journal article" date="2021" name="PeerJ">
        <title>Extensive microbial diversity within the chicken gut microbiome revealed by metagenomics and culture.</title>
        <authorList>
            <person name="Gilroy R."/>
            <person name="Ravi A."/>
            <person name="Getino M."/>
            <person name="Pursley I."/>
            <person name="Horton D.L."/>
            <person name="Alikhan N.F."/>
            <person name="Baker D."/>
            <person name="Gharbi K."/>
            <person name="Hall N."/>
            <person name="Watson M."/>
            <person name="Adriaenssens E.M."/>
            <person name="Foster-Nyarko E."/>
            <person name="Jarju S."/>
            <person name="Secka A."/>
            <person name="Antonio M."/>
            <person name="Oren A."/>
            <person name="Chaudhuri R.R."/>
            <person name="La Ragione R."/>
            <person name="Hildebrand F."/>
            <person name="Pallen M.J."/>
        </authorList>
    </citation>
    <scope>NUCLEOTIDE SEQUENCE</scope>
    <source>
        <strain evidence="2">CHK189-12415</strain>
    </source>
</reference>
<feature type="transmembrane region" description="Helical" evidence="1">
    <location>
        <begin position="60"/>
        <end position="84"/>
    </location>
</feature>
<evidence type="ECO:0000313" key="3">
    <source>
        <dbReference type="Proteomes" id="UP000824241"/>
    </source>
</evidence>
<keyword evidence="1" id="KW-0472">Membrane</keyword>
<feature type="transmembrane region" description="Helical" evidence="1">
    <location>
        <begin position="147"/>
        <end position="166"/>
    </location>
</feature>
<sequence>MKRTVYGHLIGGLCLLSFAGLAVVTKLWFPEVYLLEWTCRHSYIYIWAWVFYLTAVRKEIIAVALSVGNLFGVIVGQVYGSYLFDIDMTKLEAGIDIGRGYPQNYSFAIYIYSLLLTFILGVLIQFNFFRGWQQRVRKDEEEKKRIAWAHIIGILCLVAFQFLWAFTNTYSPDMEHFVSGWTAEHHYLYCWALVCYFTGIGKPVLSVSLTLGNFAGVYLGDRAGSFFRELAMREIPWDIPNDEMLLAYQAYYQNHNGLAIWVACVFLFLILGAYIQKKGLRAICPGWLKRGLIRVKEGWLKFYNS</sequence>
<feature type="transmembrane region" description="Helical" evidence="1">
    <location>
        <begin position="258"/>
        <end position="275"/>
    </location>
</feature>
<gene>
    <name evidence="2" type="ORF">IAB37_01145</name>
</gene>
<proteinExistence type="predicted"/>
<keyword evidence="1" id="KW-0812">Transmembrane</keyword>
<name>A0A9D1J4I5_9FIRM</name>
<comment type="caution">
    <text evidence="2">The sequence shown here is derived from an EMBL/GenBank/DDBJ whole genome shotgun (WGS) entry which is preliminary data.</text>
</comment>
<dbReference type="Proteomes" id="UP000824241">
    <property type="component" value="Unassembled WGS sequence"/>
</dbReference>
<keyword evidence="1" id="KW-1133">Transmembrane helix</keyword>
<feature type="transmembrane region" description="Helical" evidence="1">
    <location>
        <begin position="104"/>
        <end position="126"/>
    </location>
</feature>
<accession>A0A9D1J4I5</accession>
<dbReference type="AlphaFoldDB" id="A0A9D1J4I5"/>
<organism evidence="2 3">
    <name type="scientific">Candidatus Faecivivens stercoravium</name>
    <dbReference type="NCBI Taxonomy" id="2840803"/>
    <lineage>
        <taxon>Bacteria</taxon>
        <taxon>Bacillati</taxon>
        <taxon>Bacillota</taxon>
        <taxon>Clostridia</taxon>
        <taxon>Eubacteriales</taxon>
        <taxon>Oscillospiraceae</taxon>
        <taxon>Oscillospiraceae incertae sedis</taxon>
        <taxon>Candidatus Faecivivens</taxon>
    </lineage>
</organism>
<dbReference type="EMBL" id="DVHA01000035">
    <property type="protein sequence ID" value="HIR60174.1"/>
    <property type="molecule type" value="Genomic_DNA"/>
</dbReference>
<reference evidence="2" key="1">
    <citation type="submission" date="2020-10" db="EMBL/GenBank/DDBJ databases">
        <authorList>
            <person name="Gilroy R."/>
        </authorList>
    </citation>
    <scope>NUCLEOTIDE SEQUENCE</scope>
    <source>
        <strain evidence="2">CHK189-12415</strain>
    </source>
</reference>
<protein>
    <submittedName>
        <fullName evidence="2">Uncharacterized protein</fullName>
    </submittedName>
</protein>
<feature type="transmembrane region" description="Helical" evidence="1">
    <location>
        <begin position="32"/>
        <end position="53"/>
    </location>
</feature>
<evidence type="ECO:0000313" key="2">
    <source>
        <dbReference type="EMBL" id="HIR60174.1"/>
    </source>
</evidence>
<evidence type="ECO:0000256" key="1">
    <source>
        <dbReference type="SAM" id="Phobius"/>
    </source>
</evidence>